<sequence length="162" mass="19026">MQIETYKNNPLTLAGLVDLIEFCQNDEAHLGIKMIEQADIFEIPEHYQANGGNFWIAKDNDLTVGSIGLLKLDNKNGVLKKFFTYPKYRGDPVRLGQKLYEQFIDYVKNKTELETIFLDTPEGEKRSHYFYEKQGFQLINRDELTVDYEFPDRNSRIYKLDL</sequence>
<name>A0A0R1KLN5_9LACO</name>
<dbReference type="eggNOG" id="COG1246">
    <property type="taxonomic scope" value="Bacteria"/>
</dbReference>
<dbReference type="InterPro" id="IPR050769">
    <property type="entry name" value="NAT_camello-type"/>
</dbReference>
<evidence type="ECO:0000259" key="2">
    <source>
        <dbReference type="PROSITE" id="PS51186"/>
    </source>
</evidence>
<dbReference type="RefSeq" id="WP_025023594.1">
    <property type="nucleotide sequence ID" value="NZ_AZDZ01000002.1"/>
</dbReference>
<evidence type="ECO:0000313" key="4">
    <source>
        <dbReference type="Proteomes" id="UP000051248"/>
    </source>
</evidence>
<dbReference type="GO" id="GO:0008080">
    <property type="term" value="F:N-acetyltransferase activity"/>
    <property type="evidence" value="ECO:0007669"/>
    <property type="project" value="InterPro"/>
</dbReference>
<proteinExistence type="predicted"/>
<organism evidence="3 4">
    <name type="scientific">Companilactobacillus nodensis DSM 19682 = JCM 14932 = NBRC 107160</name>
    <dbReference type="NCBI Taxonomy" id="1423775"/>
    <lineage>
        <taxon>Bacteria</taxon>
        <taxon>Bacillati</taxon>
        <taxon>Bacillota</taxon>
        <taxon>Bacilli</taxon>
        <taxon>Lactobacillales</taxon>
        <taxon>Lactobacillaceae</taxon>
        <taxon>Companilactobacillus</taxon>
    </lineage>
</organism>
<dbReference type="SUPFAM" id="SSF55729">
    <property type="entry name" value="Acyl-CoA N-acyltransferases (Nat)"/>
    <property type="match status" value="1"/>
</dbReference>
<gene>
    <name evidence="3" type="ORF">FD03_GL001057</name>
</gene>
<dbReference type="PANTHER" id="PTHR13947">
    <property type="entry name" value="GNAT FAMILY N-ACETYLTRANSFERASE"/>
    <property type="match status" value="1"/>
</dbReference>
<dbReference type="EMBL" id="AZDZ01000002">
    <property type="protein sequence ID" value="KRK80922.1"/>
    <property type="molecule type" value="Genomic_DNA"/>
</dbReference>
<comment type="caution">
    <text evidence="3">The sequence shown here is derived from an EMBL/GenBank/DDBJ whole genome shotgun (WGS) entry which is preliminary data.</text>
</comment>
<dbReference type="STRING" id="1423775.FD03_GL001057"/>
<reference evidence="3 4" key="1">
    <citation type="journal article" date="2015" name="Genome Announc.">
        <title>Expanding the biotechnology potential of lactobacilli through comparative genomics of 213 strains and associated genera.</title>
        <authorList>
            <person name="Sun Z."/>
            <person name="Harris H.M."/>
            <person name="McCann A."/>
            <person name="Guo C."/>
            <person name="Argimon S."/>
            <person name="Zhang W."/>
            <person name="Yang X."/>
            <person name="Jeffery I.B."/>
            <person name="Cooney J.C."/>
            <person name="Kagawa T.F."/>
            <person name="Liu W."/>
            <person name="Song Y."/>
            <person name="Salvetti E."/>
            <person name="Wrobel A."/>
            <person name="Rasinkangas P."/>
            <person name="Parkhill J."/>
            <person name="Rea M.C."/>
            <person name="O'Sullivan O."/>
            <person name="Ritari J."/>
            <person name="Douillard F.P."/>
            <person name="Paul Ross R."/>
            <person name="Yang R."/>
            <person name="Briner A.E."/>
            <person name="Felis G.E."/>
            <person name="de Vos W.M."/>
            <person name="Barrangou R."/>
            <person name="Klaenhammer T.R."/>
            <person name="Caufield P.W."/>
            <person name="Cui Y."/>
            <person name="Zhang H."/>
            <person name="O'Toole P.W."/>
        </authorList>
    </citation>
    <scope>NUCLEOTIDE SEQUENCE [LARGE SCALE GENOMIC DNA]</scope>
    <source>
        <strain evidence="3 4">DSM 19682</strain>
    </source>
</reference>
<dbReference type="OrthoDB" id="9799681at2"/>
<keyword evidence="1 3" id="KW-0808">Transferase</keyword>
<evidence type="ECO:0000313" key="3">
    <source>
        <dbReference type="EMBL" id="KRK80922.1"/>
    </source>
</evidence>
<dbReference type="PATRIC" id="fig|1423775.4.peg.1085"/>
<dbReference type="Pfam" id="PF00583">
    <property type="entry name" value="Acetyltransf_1"/>
    <property type="match status" value="1"/>
</dbReference>
<dbReference type="PANTHER" id="PTHR13947:SF37">
    <property type="entry name" value="LD18367P"/>
    <property type="match status" value="1"/>
</dbReference>
<accession>A0A0R1KLN5</accession>
<evidence type="ECO:0000256" key="1">
    <source>
        <dbReference type="ARBA" id="ARBA00022679"/>
    </source>
</evidence>
<keyword evidence="4" id="KW-1185">Reference proteome</keyword>
<dbReference type="Gene3D" id="3.40.630.30">
    <property type="match status" value="1"/>
</dbReference>
<dbReference type="PROSITE" id="PS51186">
    <property type="entry name" value="GNAT"/>
    <property type="match status" value="1"/>
</dbReference>
<protein>
    <submittedName>
        <fullName evidence="3">Acetyltransferase</fullName>
    </submittedName>
</protein>
<dbReference type="InterPro" id="IPR000182">
    <property type="entry name" value="GNAT_dom"/>
</dbReference>
<dbReference type="InterPro" id="IPR016181">
    <property type="entry name" value="Acyl_CoA_acyltransferase"/>
</dbReference>
<dbReference type="Proteomes" id="UP000051248">
    <property type="component" value="Unassembled WGS sequence"/>
</dbReference>
<feature type="domain" description="N-acetyltransferase" evidence="2">
    <location>
        <begin position="6"/>
        <end position="162"/>
    </location>
</feature>
<dbReference type="AlphaFoldDB" id="A0A0R1KLN5"/>